<dbReference type="EMBL" id="OBDZ01000009">
    <property type="protein sequence ID" value="SNY25360.1"/>
    <property type="molecule type" value="Genomic_DNA"/>
</dbReference>
<keyword evidence="3" id="KW-1185">Reference proteome</keyword>
<proteinExistence type="predicted"/>
<evidence type="ECO:0000256" key="1">
    <source>
        <dbReference type="SAM" id="Phobius"/>
    </source>
</evidence>
<sequence>MRRDNENWRIVNLVRVSLLISLSAVGAYLKFPSPVGSIALDSLPGYLGVLLLGGAKGSLILIIGHLVSALTASLPLGPIHLIVGLLMGVGGLVFGYIVERNKVLATVIAILYNGLIIPALLLPILGMGFFIGIVPILLLASGVNIGLALLLSRFFQREQF</sequence>
<evidence type="ECO:0000313" key="2">
    <source>
        <dbReference type="EMBL" id="SNY25360.1"/>
    </source>
</evidence>
<dbReference type="STRING" id="1413210.U472_09000"/>
<dbReference type="GO" id="GO:0022857">
    <property type="term" value="F:transmembrane transporter activity"/>
    <property type="evidence" value="ECO:0007669"/>
    <property type="project" value="InterPro"/>
</dbReference>
<accession>A0A285GP01</accession>
<evidence type="ECO:0000313" key="3">
    <source>
        <dbReference type="Proteomes" id="UP000219573"/>
    </source>
</evidence>
<dbReference type="Gene3D" id="1.10.1760.20">
    <property type="match status" value="1"/>
</dbReference>
<dbReference type="Proteomes" id="UP000219573">
    <property type="component" value="Unassembled WGS sequence"/>
</dbReference>
<dbReference type="InterPro" id="IPR024529">
    <property type="entry name" value="ECF_trnsprt_substrate-spec"/>
</dbReference>
<name>A0A285GP01_9FIRM</name>
<feature type="transmembrane region" description="Helical" evidence="1">
    <location>
        <begin position="79"/>
        <end position="97"/>
    </location>
</feature>
<keyword evidence="1" id="KW-1133">Transmembrane helix</keyword>
<feature type="transmembrane region" description="Helical" evidence="1">
    <location>
        <begin position="103"/>
        <end position="122"/>
    </location>
</feature>
<dbReference type="Pfam" id="PF12822">
    <property type="entry name" value="ECF_trnsprt"/>
    <property type="match status" value="1"/>
</dbReference>
<feature type="transmembrane region" description="Helical" evidence="1">
    <location>
        <begin position="129"/>
        <end position="151"/>
    </location>
</feature>
<keyword evidence="1" id="KW-0812">Transmembrane</keyword>
<dbReference type="AlphaFoldDB" id="A0A285GP01"/>
<dbReference type="RefSeq" id="WP_097017518.1">
    <property type="nucleotide sequence ID" value="NZ_OBDZ01000009.1"/>
</dbReference>
<keyword evidence="1" id="KW-0472">Membrane</keyword>
<feature type="transmembrane region" description="Helical" evidence="1">
    <location>
        <begin position="43"/>
        <end position="67"/>
    </location>
</feature>
<reference evidence="3" key="1">
    <citation type="submission" date="2017-09" db="EMBL/GenBank/DDBJ databases">
        <authorList>
            <person name="Varghese N."/>
            <person name="Submissions S."/>
        </authorList>
    </citation>
    <scope>NUCLEOTIDE SEQUENCE [LARGE SCALE GENOMIC DNA]</scope>
    <source>
        <strain evidence="3">MSL47</strain>
    </source>
</reference>
<protein>
    <submittedName>
        <fullName evidence="2">Alpha-ribazole transporter</fullName>
    </submittedName>
</protein>
<dbReference type="OrthoDB" id="5431035at2"/>
<organism evidence="2 3">
    <name type="scientific">Orenia metallireducens</name>
    <dbReference type="NCBI Taxonomy" id="1413210"/>
    <lineage>
        <taxon>Bacteria</taxon>
        <taxon>Bacillati</taxon>
        <taxon>Bacillota</taxon>
        <taxon>Clostridia</taxon>
        <taxon>Halanaerobiales</taxon>
        <taxon>Halobacteroidaceae</taxon>
        <taxon>Orenia</taxon>
    </lineage>
</organism>
<gene>
    <name evidence="2" type="ORF">SAMN06265827_10973</name>
</gene>